<dbReference type="InterPro" id="IPR008995">
    <property type="entry name" value="Mo/tungstate-bd_C_term_dom"/>
</dbReference>
<comment type="caution">
    <text evidence="11">The sequence shown here is derived from an EMBL/GenBank/DDBJ whole genome shotgun (WGS) entry which is preliminary data.</text>
</comment>
<dbReference type="NCBIfam" id="TIGR02142">
    <property type="entry name" value="modC_ABC"/>
    <property type="match status" value="1"/>
</dbReference>
<dbReference type="PROSITE" id="PS00211">
    <property type="entry name" value="ABC_TRANSPORTER_1"/>
    <property type="match status" value="1"/>
</dbReference>
<keyword evidence="3" id="KW-0500">Molybdenum</keyword>
<dbReference type="SUPFAM" id="SSF52540">
    <property type="entry name" value="P-loop containing nucleoside triphosphate hydrolases"/>
    <property type="match status" value="1"/>
</dbReference>
<dbReference type="GO" id="GO:0005524">
    <property type="term" value="F:ATP binding"/>
    <property type="evidence" value="ECO:0007669"/>
    <property type="project" value="UniProtKB-KW"/>
</dbReference>
<evidence type="ECO:0008006" key="12">
    <source>
        <dbReference type="Google" id="ProtNLM"/>
    </source>
</evidence>
<dbReference type="AlphaFoldDB" id="A0A0F9TEI9"/>
<keyword evidence="8" id="KW-0472">Membrane</keyword>
<sequence>MSFKASLQISRPQFDIHVKIAASAGEVTAIFGPSGCGKTSLLRAVAGLDSKATGTVEMNGEIWQNHTMFRPTHQRDIGFVFQEASLLPHLNVMQNIEYASKRQAKHKKRISLEHVINLLELSPLLKQSVENLSGGEKQRVCLARAIATSPALLLLDEPLAAVDTVHKQEILHYIQSLKNDFNIPMLYVSHAINEVAQLSDRLLLMEKGQVRAEGLTADLLSQTNLPFVAQQDAAAVFDTVVRKQEAHYGLSYLTFDSGQFIVTESDLAVQQRVRVQVLARDVSITLSQPAQSSILNIFPVTIESITPQGIAKQLLRLRIGQQILLSRITSKSLEDLSLRVGSQVFAQVKAVSLLN</sequence>
<evidence type="ECO:0000256" key="4">
    <source>
        <dbReference type="ARBA" id="ARBA00022519"/>
    </source>
</evidence>
<evidence type="ECO:0000256" key="2">
    <source>
        <dbReference type="ARBA" id="ARBA00022475"/>
    </source>
</evidence>
<dbReference type="InterPro" id="IPR005116">
    <property type="entry name" value="Transp-assoc_OB_typ1"/>
</dbReference>
<dbReference type="Gene3D" id="2.40.50.100">
    <property type="match status" value="1"/>
</dbReference>
<dbReference type="InterPro" id="IPR027417">
    <property type="entry name" value="P-loop_NTPase"/>
</dbReference>
<dbReference type="GO" id="GO:0016887">
    <property type="term" value="F:ATP hydrolysis activity"/>
    <property type="evidence" value="ECO:0007669"/>
    <property type="project" value="InterPro"/>
</dbReference>
<dbReference type="InterPro" id="IPR003439">
    <property type="entry name" value="ABC_transporter-like_ATP-bd"/>
</dbReference>
<evidence type="ECO:0000256" key="1">
    <source>
        <dbReference type="ARBA" id="ARBA00022448"/>
    </source>
</evidence>
<dbReference type="GO" id="GO:0016020">
    <property type="term" value="C:membrane"/>
    <property type="evidence" value="ECO:0007669"/>
    <property type="project" value="InterPro"/>
</dbReference>
<dbReference type="InterPro" id="IPR011868">
    <property type="entry name" value="ModC_ABC_ATP-bd"/>
</dbReference>
<proteinExistence type="predicted"/>
<evidence type="ECO:0000256" key="5">
    <source>
        <dbReference type="ARBA" id="ARBA00022741"/>
    </source>
</evidence>
<evidence type="ECO:0000256" key="6">
    <source>
        <dbReference type="ARBA" id="ARBA00022840"/>
    </source>
</evidence>
<dbReference type="InterPro" id="IPR003593">
    <property type="entry name" value="AAA+_ATPase"/>
</dbReference>
<organism evidence="11">
    <name type="scientific">marine sediment metagenome</name>
    <dbReference type="NCBI Taxonomy" id="412755"/>
    <lineage>
        <taxon>unclassified sequences</taxon>
        <taxon>metagenomes</taxon>
        <taxon>ecological metagenomes</taxon>
    </lineage>
</organism>
<keyword evidence="2" id="KW-1003">Cell membrane</keyword>
<keyword evidence="6" id="KW-0067">ATP-binding</keyword>
<accession>A0A0F9TEI9</accession>
<dbReference type="EMBL" id="LAZR01001275">
    <property type="protein sequence ID" value="KKN47471.1"/>
    <property type="molecule type" value="Genomic_DNA"/>
</dbReference>
<reference evidence="11" key="1">
    <citation type="journal article" date="2015" name="Nature">
        <title>Complex archaea that bridge the gap between prokaryotes and eukaryotes.</title>
        <authorList>
            <person name="Spang A."/>
            <person name="Saw J.H."/>
            <person name="Jorgensen S.L."/>
            <person name="Zaremba-Niedzwiedzka K."/>
            <person name="Martijn J."/>
            <person name="Lind A.E."/>
            <person name="van Eijk R."/>
            <person name="Schleper C."/>
            <person name="Guy L."/>
            <person name="Ettema T.J."/>
        </authorList>
    </citation>
    <scope>NUCLEOTIDE SEQUENCE</scope>
</reference>
<dbReference type="SUPFAM" id="SSF50331">
    <property type="entry name" value="MOP-like"/>
    <property type="match status" value="1"/>
</dbReference>
<dbReference type="PROSITE" id="PS51866">
    <property type="entry name" value="MOP"/>
    <property type="match status" value="1"/>
</dbReference>
<feature type="domain" description="ABC transporter" evidence="9">
    <location>
        <begin position="1"/>
        <end position="232"/>
    </location>
</feature>
<dbReference type="GO" id="GO:0015098">
    <property type="term" value="F:molybdate ion transmembrane transporter activity"/>
    <property type="evidence" value="ECO:0007669"/>
    <property type="project" value="InterPro"/>
</dbReference>
<evidence type="ECO:0000313" key="11">
    <source>
        <dbReference type="EMBL" id="KKN47471.1"/>
    </source>
</evidence>
<keyword evidence="1" id="KW-0813">Transport</keyword>
<dbReference type="Pfam" id="PF03459">
    <property type="entry name" value="TOBE"/>
    <property type="match status" value="1"/>
</dbReference>
<evidence type="ECO:0000256" key="7">
    <source>
        <dbReference type="ARBA" id="ARBA00022967"/>
    </source>
</evidence>
<dbReference type="Gene3D" id="3.40.50.300">
    <property type="entry name" value="P-loop containing nucleotide triphosphate hydrolases"/>
    <property type="match status" value="1"/>
</dbReference>
<evidence type="ECO:0000256" key="3">
    <source>
        <dbReference type="ARBA" id="ARBA00022505"/>
    </source>
</evidence>
<gene>
    <name evidence="11" type="ORF">LCGC14_0662720</name>
</gene>
<evidence type="ECO:0000259" key="10">
    <source>
        <dbReference type="PROSITE" id="PS51866"/>
    </source>
</evidence>
<dbReference type="PANTHER" id="PTHR43514:SF10">
    <property type="entry name" value="MOLYBDENUM IMPORT ATP-BINDING PROTEIN MODC 2"/>
    <property type="match status" value="1"/>
</dbReference>
<dbReference type="InterPro" id="IPR017871">
    <property type="entry name" value="ABC_transporter-like_CS"/>
</dbReference>
<keyword evidence="4" id="KW-0997">Cell inner membrane</keyword>
<evidence type="ECO:0000256" key="8">
    <source>
        <dbReference type="ARBA" id="ARBA00023136"/>
    </source>
</evidence>
<feature type="domain" description="Mop" evidence="10">
    <location>
        <begin position="291"/>
        <end position="355"/>
    </location>
</feature>
<dbReference type="PROSITE" id="PS50893">
    <property type="entry name" value="ABC_TRANSPORTER_2"/>
    <property type="match status" value="1"/>
</dbReference>
<name>A0A0F9TEI9_9ZZZZ</name>
<dbReference type="GO" id="GO:0140359">
    <property type="term" value="F:ABC-type transporter activity"/>
    <property type="evidence" value="ECO:0007669"/>
    <property type="project" value="InterPro"/>
</dbReference>
<dbReference type="SMART" id="SM00382">
    <property type="entry name" value="AAA"/>
    <property type="match status" value="1"/>
</dbReference>
<protein>
    <recommendedName>
        <fullName evidence="12">ABC transporter domain-containing protein</fullName>
    </recommendedName>
</protein>
<keyword evidence="5" id="KW-0547">Nucleotide-binding</keyword>
<evidence type="ECO:0000259" key="9">
    <source>
        <dbReference type="PROSITE" id="PS50893"/>
    </source>
</evidence>
<dbReference type="Pfam" id="PF00005">
    <property type="entry name" value="ABC_tran"/>
    <property type="match status" value="1"/>
</dbReference>
<dbReference type="PANTHER" id="PTHR43514">
    <property type="entry name" value="ABC TRANSPORTER I FAMILY MEMBER 10"/>
    <property type="match status" value="1"/>
</dbReference>
<dbReference type="InterPro" id="IPR050334">
    <property type="entry name" value="Molybdenum_import_ModC"/>
</dbReference>
<keyword evidence="7" id="KW-1278">Translocase</keyword>
<dbReference type="InterPro" id="IPR004606">
    <property type="entry name" value="Mop_domain"/>
</dbReference>